<name>A0ABQ7QN03_PLUXY</name>
<feature type="region of interest" description="Disordered" evidence="1">
    <location>
        <begin position="28"/>
        <end position="99"/>
    </location>
</feature>
<reference evidence="2 3" key="1">
    <citation type="submission" date="2021-06" db="EMBL/GenBank/DDBJ databases">
        <title>A haploid diamondback moth (Plutella xylostella L.) genome assembly resolves 31 chromosomes and identifies a diamide resistance mutation.</title>
        <authorList>
            <person name="Ward C.M."/>
            <person name="Perry K.D."/>
            <person name="Baker G."/>
            <person name="Powis K."/>
            <person name="Heckel D.G."/>
            <person name="Baxter S.W."/>
        </authorList>
    </citation>
    <scope>NUCLEOTIDE SEQUENCE [LARGE SCALE GENOMIC DNA]</scope>
    <source>
        <strain evidence="2 3">LV</strain>
        <tissue evidence="2">Single pupa</tissue>
    </source>
</reference>
<evidence type="ECO:0000313" key="2">
    <source>
        <dbReference type="EMBL" id="KAG7305858.1"/>
    </source>
</evidence>
<keyword evidence="3" id="KW-1185">Reference proteome</keyword>
<protein>
    <submittedName>
        <fullName evidence="2">Uncharacterized protein</fullName>
    </submittedName>
</protein>
<gene>
    <name evidence="2" type="ORF">JYU34_008397</name>
</gene>
<comment type="caution">
    <text evidence="2">The sequence shown here is derived from an EMBL/GenBank/DDBJ whole genome shotgun (WGS) entry which is preliminary data.</text>
</comment>
<dbReference type="Proteomes" id="UP000823941">
    <property type="component" value="Chromosome 12"/>
</dbReference>
<sequence length="99" mass="10374">MCVRLAANGGDVANNGLLPAEWAEVTRHRRQQTRIPRPARVSPARGVASPRQAGPGAASPGRHRPGCHQREVASARELPAPATTSYKPLTVGSIAAPPN</sequence>
<dbReference type="EMBL" id="JAHIBW010000012">
    <property type="protein sequence ID" value="KAG7305858.1"/>
    <property type="molecule type" value="Genomic_DNA"/>
</dbReference>
<evidence type="ECO:0000313" key="3">
    <source>
        <dbReference type="Proteomes" id="UP000823941"/>
    </source>
</evidence>
<proteinExistence type="predicted"/>
<evidence type="ECO:0000256" key="1">
    <source>
        <dbReference type="SAM" id="MobiDB-lite"/>
    </source>
</evidence>
<organism evidence="2 3">
    <name type="scientific">Plutella xylostella</name>
    <name type="common">Diamondback moth</name>
    <name type="synonym">Plutella maculipennis</name>
    <dbReference type="NCBI Taxonomy" id="51655"/>
    <lineage>
        <taxon>Eukaryota</taxon>
        <taxon>Metazoa</taxon>
        <taxon>Ecdysozoa</taxon>
        <taxon>Arthropoda</taxon>
        <taxon>Hexapoda</taxon>
        <taxon>Insecta</taxon>
        <taxon>Pterygota</taxon>
        <taxon>Neoptera</taxon>
        <taxon>Endopterygota</taxon>
        <taxon>Lepidoptera</taxon>
        <taxon>Glossata</taxon>
        <taxon>Ditrysia</taxon>
        <taxon>Yponomeutoidea</taxon>
        <taxon>Plutellidae</taxon>
        <taxon>Plutella</taxon>
    </lineage>
</organism>
<accession>A0ABQ7QN03</accession>